<comment type="caution">
    <text evidence="2">The sequence shown here is derived from an EMBL/GenBank/DDBJ whole genome shotgun (WGS) entry which is preliminary data.</text>
</comment>
<sequence>MIKQVASEYIGRTNGVIMPLMMTGLLFGSSIPGFIVFQLGLFGAYFIAAILTASCAILTIKMNNHRAGAEDMD</sequence>
<dbReference type="AlphaFoldDB" id="A0AA91TN75"/>
<dbReference type="InterPro" id="IPR036259">
    <property type="entry name" value="MFS_trans_sf"/>
</dbReference>
<gene>
    <name evidence="2" type="ORF">CHH57_21140</name>
</gene>
<evidence type="ECO:0000256" key="1">
    <source>
        <dbReference type="SAM" id="Phobius"/>
    </source>
</evidence>
<organism evidence="2 3">
    <name type="scientific">Niallia circulans</name>
    <name type="common">Bacillus circulans</name>
    <dbReference type="NCBI Taxonomy" id="1397"/>
    <lineage>
        <taxon>Bacteria</taxon>
        <taxon>Bacillati</taxon>
        <taxon>Bacillota</taxon>
        <taxon>Bacilli</taxon>
        <taxon>Bacillales</taxon>
        <taxon>Bacillaceae</taxon>
        <taxon>Niallia</taxon>
    </lineage>
</organism>
<evidence type="ECO:0008006" key="4">
    <source>
        <dbReference type="Google" id="ProtNLM"/>
    </source>
</evidence>
<proteinExistence type="predicted"/>
<dbReference type="Proteomes" id="UP000216961">
    <property type="component" value="Unassembled WGS sequence"/>
</dbReference>
<accession>A0AA91TN75</accession>
<reference evidence="2 3" key="1">
    <citation type="submission" date="2017-07" db="EMBL/GenBank/DDBJ databases">
        <title>Isolation and whole genome analysis of endospore-forming bacteria from heroin.</title>
        <authorList>
            <person name="Kalinowski J."/>
            <person name="Ahrens B."/>
            <person name="Al-Dilaimi A."/>
            <person name="Winkler A."/>
            <person name="Wibberg D."/>
            <person name="Schleenbecker U."/>
            <person name="Ruckert C."/>
            <person name="Wolfel R."/>
            <person name="Grass G."/>
        </authorList>
    </citation>
    <scope>NUCLEOTIDE SEQUENCE [LARGE SCALE GENOMIC DNA]</scope>
    <source>
        <strain evidence="2 3">7521-2</strain>
    </source>
</reference>
<dbReference type="SUPFAM" id="SSF103473">
    <property type="entry name" value="MFS general substrate transporter"/>
    <property type="match status" value="1"/>
</dbReference>
<keyword evidence="1" id="KW-0472">Membrane</keyword>
<evidence type="ECO:0000313" key="2">
    <source>
        <dbReference type="EMBL" id="PAD81139.1"/>
    </source>
</evidence>
<keyword evidence="1" id="KW-0812">Transmembrane</keyword>
<name>A0AA91TN75_NIACI</name>
<evidence type="ECO:0000313" key="3">
    <source>
        <dbReference type="Proteomes" id="UP000216961"/>
    </source>
</evidence>
<feature type="transmembrane region" description="Helical" evidence="1">
    <location>
        <begin position="42"/>
        <end position="60"/>
    </location>
</feature>
<protein>
    <recommendedName>
        <fullName evidence="4">MFS transporter</fullName>
    </recommendedName>
</protein>
<keyword evidence="1" id="KW-1133">Transmembrane helix</keyword>
<feature type="transmembrane region" description="Helical" evidence="1">
    <location>
        <begin position="16"/>
        <end position="36"/>
    </location>
</feature>
<dbReference type="EMBL" id="NPBQ01000131">
    <property type="protein sequence ID" value="PAD81139.1"/>
    <property type="molecule type" value="Genomic_DNA"/>
</dbReference>